<evidence type="ECO:0000313" key="2">
    <source>
        <dbReference type="Proteomes" id="UP000887013"/>
    </source>
</evidence>
<name>A0A8X6NNU5_NEPPI</name>
<accession>A0A8X6NNU5</accession>
<reference evidence="1" key="1">
    <citation type="submission" date="2020-08" db="EMBL/GenBank/DDBJ databases">
        <title>Multicomponent nature underlies the extraordinary mechanical properties of spider dragline silk.</title>
        <authorList>
            <person name="Kono N."/>
            <person name="Nakamura H."/>
            <person name="Mori M."/>
            <person name="Yoshida Y."/>
            <person name="Ohtoshi R."/>
            <person name="Malay A.D."/>
            <person name="Moran D.A.P."/>
            <person name="Tomita M."/>
            <person name="Numata K."/>
            <person name="Arakawa K."/>
        </authorList>
    </citation>
    <scope>NUCLEOTIDE SEQUENCE</scope>
</reference>
<organism evidence="1 2">
    <name type="scientific">Nephila pilipes</name>
    <name type="common">Giant wood spider</name>
    <name type="synonym">Nephila maculata</name>
    <dbReference type="NCBI Taxonomy" id="299642"/>
    <lineage>
        <taxon>Eukaryota</taxon>
        <taxon>Metazoa</taxon>
        <taxon>Ecdysozoa</taxon>
        <taxon>Arthropoda</taxon>
        <taxon>Chelicerata</taxon>
        <taxon>Arachnida</taxon>
        <taxon>Araneae</taxon>
        <taxon>Araneomorphae</taxon>
        <taxon>Entelegynae</taxon>
        <taxon>Araneoidea</taxon>
        <taxon>Nephilidae</taxon>
        <taxon>Nephila</taxon>
    </lineage>
</organism>
<feature type="non-terminal residue" evidence="1">
    <location>
        <position position="59"/>
    </location>
</feature>
<keyword evidence="2" id="KW-1185">Reference proteome</keyword>
<dbReference type="OrthoDB" id="6431894at2759"/>
<evidence type="ECO:0000313" key="1">
    <source>
        <dbReference type="EMBL" id="GFT26298.1"/>
    </source>
</evidence>
<proteinExistence type="predicted"/>
<dbReference type="Proteomes" id="UP000887013">
    <property type="component" value="Unassembled WGS sequence"/>
</dbReference>
<dbReference type="AlphaFoldDB" id="A0A8X6NNU5"/>
<sequence length="59" mass="6590">MVSTNVKANNRDKLSLHKLYDKIETQLKALESLGLKSMKNTAKLFPLVESGLTEDSLRA</sequence>
<dbReference type="EMBL" id="BMAW01106840">
    <property type="protein sequence ID" value="GFT26298.1"/>
    <property type="molecule type" value="Genomic_DNA"/>
</dbReference>
<protein>
    <submittedName>
        <fullName evidence="1">Uncharacterized protein</fullName>
    </submittedName>
</protein>
<comment type="caution">
    <text evidence="1">The sequence shown here is derived from an EMBL/GenBank/DDBJ whole genome shotgun (WGS) entry which is preliminary data.</text>
</comment>
<gene>
    <name evidence="1" type="ORF">NPIL_592171</name>
</gene>